<feature type="domain" description="Cep192-like" evidence="1">
    <location>
        <begin position="250"/>
        <end position="318"/>
    </location>
</feature>
<dbReference type="Pfam" id="PF22065">
    <property type="entry name" value="Cep192_D7"/>
    <property type="match status" value="1"/>
</dbReference>
<dbReference type="InterPro" id="IPR054088">
    <property type="entry name" value="Cep192-like_D8"/>
</dbReference>
<evidence type="ECO:0000313" key="4">
    <source>
        <dbReference type="Proteomes" id="UP001176940"/>
    </source>
</evidence>
<evidence type="ECO:0000259" key="2">
    <source>
        <dbReference type="Pfam" id="PF22066"/>
    </source>
</evidence>
<gene>
    <name evidence="3" type="ORF">RIMI_LOCUS1701886</name>
</gene>
<feature type="domain" description="Cep192-like" evidence="2">
    <location>
        <begin position="352"/>
        <end position="396"/>
    </location>
</feature>
<keyword evidence="4" id="KW-1185">Reference proteome</keyword>
<evidence type="ECO:0000259" key="1">
    <source>
        <dbReference type="Pfam" id="PF22065"/>
    </source>
</evidence>
<dbReference type="PANTHER" id="PTHR16029:SF11">
    <property type="entry name" value="CENTROSOMAL PROTEIN OF 192 KDA"/>
    <property type="match status" value="1"/>
</dbReference>
<proteinExistence type="predicted"/>
<dbReference type="Proteomes" id="UP001176940">
    <property type="component" value="Unassembled WGS sequence"/>
</dbReference>
<dbReference type="CDD" id="cd09275">
    <property type="entry name" value="RNase_HI_RT_DIRS1"/>
    <property type="match status" value="1"/>
</dbReference>
<sequence>MIASMEAVLYAQFLTRPLQLALLSVCDKKTVSLDRLVLLPLKSLLAGKPICIQLDIATAVAYVNHQGRTRSKQVMTKVTRILRWAEHRVPAISAVYIPGVENWAADFLSRQGLASGEWSLNPAVFNQICQRWATLDIDLMASQMNRKFPLFVARSLDPLAISCDALVIPWSQFQLPYLFLPLPLIPWVVKKIKTEGIPVILIAPDWPRHPWYAELEVSSFHINEDIVLPSLCLSPVNPLEKSLHKLDLAIDQSGDVFRATYAAFRCSHVSGILGAHEKLKVPVTFFPRDQVLGPRMSSSFSQPHLKQKVKFQLCGEGIKDRSEWAKISAETLVKMEDQVKPRKRSGSEASTLKSSAHHYINLPVKFKPTAAGKFEGHLVVQTDAGDISIQLVGEALTK</sequence>
<protein>
    <submittedName>
        <fullName evidence="3">Uncharacterized protein</fullName>
    </submittedName>
</protein>
<organism evidence="3 4">
    <name type="scientific">Ranitomeya imitator</name>
    <name type="common">mimic poison frog</name>
    <dbReference type="NCBI Taxonomy" id="111125"/>
    <lineage>
        <taxon>Eukaryota</taxon>
        <taxon>Metazoa</taxon>
        <taxon>Chordata</taxon>
        <taxon>Craniata</taxon>
        <taxon>Vertebrata</taxon>
        <taxon>Euteleostomi</taxon>
        <taxon>Amphibia</taxon>
        <taxon>Batrachia</taxon>
        <taxon>Anura</taxon>
        <taxon>Neobatrachia</taxon>
        <taxon>Hyloidea</taxon>
        <taxon>Dendrobatidae</taxon>
        <taxon>Dendrobatinae</taxon>
        <taxon>Ranitomeya</taxon>
    </lineage>
</organism>
<name>A0ABN9KWV1_9NEOB</name>
<accession>A0ABN9KWV1</accession>
<evidence type="ECO:0000313" key="3">
    <source>
        <dbReference type="EMBL" id="CAJ0922254.1"/>
    </source>
</evidence>
<comment type="caution">
    <text evidence="3">The sequence shown here is derived from an EMBL/GenBank/DDBJ whole genome shotgun (WGS) entry which is preliminary data.</text>
</comment>
<dbReference type="Pfam" id="PF22066">
    <property type="entry name" value="Cep192_D8"/>
    <property type="match status" value="1"/>
</dbReference>
<dbReference type="EMBL" id="CAUEEQ010002225">
    <property type="protein sequence ID" value="CAJ0922254.1"/>
    <property type="molecule type" value="Genomic_DNA"/>
</dbReference>
<dbReference type="InterPro" id="IPR054087">
    <property type="entry name" value="Cep192-like_D7"/>
</dbReference>
<reference evidence="3" key="1">
    <citation type="submission" date="2023-07" db="EMBL/GenBank/DDBJ databases">
        <authorList>
            <person name="Stuckert A."/>
        </authorList>
    </citation>
    <scope>NUCLEOTIDE SEQUENCE</scope>
</reference>
<dbReference type="InterPro" id="IPR039103">
    <property type="entry name" value="Spd-2/CEP192"/>
</dbReference>
<dbReference type="PANTHER" id="PTHR16029">
    <property type="entry name" value="CENTROSOMAL PROTEIN OF 192 KDA"/>
    <property type="match status" value="1"/>
</dbReference>